<evidence type="ECO:0000256" key="2">
    <source>
        <dbReference type="SAM" id="MobiDB-lite"/>
    </source>
</evidence>
<sequence length="221" mass="25654">MLEAGMPTKKFIANSPRIILSDEVAAHVVCKEEAQDLVNDGLVISSEFVSEVEEVEVLREELVYDRPISPEMGTLPMKPNEMGHLEHLEAQLNELAENLRKCEKDLGWTSFLRKKKALKELHCHLKKEKKKIEKMKRKKESLRLLMEKTTKLHRTSFGTRLESKKDRGRYESGSTHEDLDQPQGSEALRLLPRADGRIRRVFVSFSFLVRIREFSRTPRFP</sequence>
<dbReference type="Proteomes" id="UP000677054">
    <property type="component" value="Unassembled WGS sequence"/>
</dbReference>
<gene>
    <name evidence="3" type="ORF">DSTB1V02_LOCUS12632</name>
</gene>
<feature type="coiled-coil region" evidence="1">
    <location>
        <begin position="85"/>
        <end position="152"/>
    </location>
</feature>
<reference evidence="3" key="1">
    <citation type="submission" date="2020-11" db="EMBL/GenBank/DDBJ databases">
        <authorList>
            <person name="Tran Van P."/>
        </authorList>
    </citation>
    <scope>NUCLEOTIDE SEQUENCE</scope>
</reference>
<feature type="region of interest" description="Disordered" evidence="2">
    <location>
        <begin position="155"/>
        <end position="184"/>
    </location>
</feature>
<feature type="compositionally biased region" description="Basic and acidic residues" evidence="2">
    <location>
        <begin position="161"/>
        <end position="179"/>
    </location>
</feature>
<accession>A0A7R9FSG1</accession>
<keyword evidence="1" id="KW-0175">Coiled coil</keyword>
<proteinExistence type="predicted"/>
<dbReference type="EMBL" id="LR904492">
    <property type="protein sequence ID" value="CAD7252881.1"/>
    <property type="molecule type" value="Genomic_DNA"/>
</dbReference>
<evidence type="ECO:0000313" key="3">
    <source>
        <dbReference type="EMBL" id="CAD7252881.1"/>
    </source>
</evidence>
<evidence type="ECO:0000313" key="4">
    <source>
        <dbReference type="Proteomes" id="UP000677054"/>
    </source>
</evidence>
<evidence type="ECO:0000256" key="1">
    <source>
        <dbReference type="SAM" id="Coils"/>
    </source>
</evidence>
<dbReference type="EMBL" id="CAJPEV010004975">
    <property type="protein sequence ID" value="CAG0902574.1"/>
    <property type="molecule type" value="Genomic_DNA"/>
</dbReference>
<protein>
    <submittedName>
        <fullName evidence="3">Uncharacterized protein</fullName>
    </submittedName>
</protein>
<name>A0A7R9FSG1_9CRUS</name>
<organism evidence="3">
    <name type="scientific">Darwinula stevensoni</name>
    <dbReference type="NCBI Taxonomy" id="69355"/>
    <lineage>
        <taxon>Eukaryota</taxon>
        <taxon>Metazoa</taxon>
        <taxon>Ecdysozoa</taxon>
        <taxon>Arthropoda</taxon>
        <taxon>Crustacea</taxon>
        <taxon>Oligostraca</taxon>
        <taxon>Ostracoda</taxon>
        <taxon>Podocopa</taxon>
        <taxon>Podocopida</taxon>
        <taxon>Darwinulocopina</taxon>
        <taxon>Darwinuloidea</taxon>
        <taxon>Darwinulidae</taxon>
        <taxon>Darwinula</taxon>
    </lineage>
</organism>
<dbReference type="AlphaFoldDB" id="A0A7R9FSG1"/>
<keyword evidence="4" id="KW-1185">Reference proteome</keyword>